<evidence type="ECO:0000256" key="1">
    <source>
        <dbReference type="SAM" id="MobiDB-lite"/>
    </source>
</evidence>
<dbReference type="Pfam" id="PF15365">
    <property type="entry name" value="PNRC"/>
    <property type="match status" value="1"/>
</dbReference>
<organism evidence="2 3">
    <name type="scientific">Mortierella alpina</name>
    <name type="common">Oleaginous fungus</name>
    <name type="synonym">Mortierella renispora</name>
    <dbReference type="NCBI Taxonomy" id="64518"/>
    <lineage>
        <taxon>Eukaryota</taxon>
        <taxon>Fungi</taxon>
        <taxon>Fungi incertae sedis</taxon>
        <taxon>Mucoromycota</taxon>
        <taxon>Mortierellomycotina</taxon>
        <taxon>Mortierellomycetes</taxon>
        <taxon>Mortierellales</taxon>
        <taxon>Mortierellaceae</taxon>
        <taxon>Mortierella</taxon>
    </lineage>
</organism>
<protein>
    <submittedName>
        <fullName evidence="2">Uncharacterized protein</fullName>
    </submittedName>
</protein>
<evidence type="ECO:0000313" key="3">
    <source>
        <dbReference type="Proteomes" id="UP000717515"/>
    </source>
</evidence>
<name>A0A9P8A4K8_MORAP</name>
<accession>A0A9P8A4K8</accession>
<comment type="caution">
    <text evidence="2">The sequence shown here is derived from an EMBL/GenBank/DDBJ whole genome shotgun (WGS) entry which is preliminary data.</text>
</comment>
<dbReference type="EMBL" id="JAIFTL010000133">
    <property type="protein sequence ID" value="KAG9322710.1"/>
    <property type="molecule type" value="Genomic_DNA"/>
</dbReference>
<evidence type="ECO:0000313" key="2">
    <source>
        <dbReference type="EMBL" id="KAG9322710.1"/>
    </source>
</evidence>
<feature type="compositionally biased region" description="Low complexity" evidence="1">
    <location>
        <begin position="158"/>
        <end position="173"/>
    </location>
</feature>
<feature type="region of interest" description="Disordered" evidence="1">
    <location>
        <begin position="209"/>
        <end position="317"/>
    </location>
</feature>
<feature type="compositionally biased region" description="Polar residues" evidence="1">
    <location>
        <begin position="89"/>
        <end position="105"/>
    </location>
</feature>
<feature type="compositionally biased region" description="Gly residues" evidence="1">
    <location>
        <begin position="111"/>
        <end position="121"/>
    </location>
</feature>
<feature type="compositionally biased region" description="Low complexity" evidence="1">
    <location>
        <begin position="1"/>
        <end position="11"/>
    </location>
</feature>
<gene>
    <name evidence="2" type="ORF">KVV02_000788</name>
</gene>
<dbReference type="InterPro" id="IPR028322">
    <property type="entry name" value="PNRC-like_rgn"/>
</dbReference>
<proteinExistence type="predicted"/>
<reference evidence="2" key="1">
    <citation type="submission" date="2021-07" db="EMBL/GenBank/DDBJ databases">
        <title>Draft genome of Mortierella alpina, strain LL118, isolated from an aspen leaf litter sample.</title>
        <authorList>
            <person name="Yang S."/>
            <person name="Vinatzer B.A."/>
        </authorList>
    </citation>
    <scope>NUCLEOTIDE SEQUENCE</scope>
    <source>
        <strain evidence="2">LL118</strain>
    </source>
</reference>
<feature type="compositionally biased region" description="Polar residues" evidence="1">
    <location>
        <begin position="139"/>
        <end position="157"/>
    </location>
</feature>
<dbReference type="AlphaFoldDB" id="A0A9P8A4K8"/>
<sequence length="477" mass="51164">MLQPAAVSPAPAAAPPSSPRTPRQTRKSGIALAIQSQNQNQSQSQNQSIKNNNSLNGSNSNSIHLNGSNRTGSNNSSSNGNHSRQQRSTPQNHARHQSMSTQQRKPTPGSPSGGSKHGNGAGPVTILKRTPASIVAPTPSVTAPSIPILQSQGQSGNKQRNQQKSRPQSQQNQMHQSRGPTSKSKRTQRRKDIDADTDLLSKADLEAALNQSPPMNPSSPPSSTDSDDSESAATMHANSQPRSAKGQHARSSVRTPKLAESPPRRPSSAPVMPQLRKGMPTMQRQQNVPQSNINLQQPSGSHTYQKAGNGSPSTQTMDATDAQLRRNPPKANSADRIMLVDRVAAEKKSALYAGPTFHNSPAPTSLPIPAFVSSLGSTFTEPPMPPPIPFFAEAASPQLNSMRPQRTQSETSGGWLAHQSMPGLSTRQEPSFNAHYPLPERMTTSHYTMDSPPALHEASHLTEISQNLRSLLNIQSQ</sequence>
<dbReference type="Proteomes" id="UP000717515">
    <property type="component" value="Unassembled WGS sequence"/>
</dbReference>
<feature type="region of interest" description="Disordered" evidence="1">
    <location>
        <begin position="1"/>
        <end position="191"/>
    </location>
</feature>
<dbReference type="GO" id="GO:0016071">
    <property type="term" value="P:mRNA metabolic process"/>
    <property type="evidence" value="ECO:0007669"/>
    <property type="project" value="UniProtKB-ARBA"/>
</dbReference>
<feature type="compositionally biased region" description="Low complexity" evidence="1">
    <location>
        <begin position="35"/>
        <end position="88"/>
    </location>
</feature>
<feature type="compositionally biased region" description="Polar residues" evidence="1">
    <location>
        <begin position="282"/>
        <end position="317"/>
    </location>
</feature>